<keyword evidence="5" id="KW-1185">Reference proteome</keyword>
<dbReference type="PANTHER" id="PTHR33824">
    <property type="entry name" value="POLYKETIDE CYCLASE/DEHYDRASE AND LIPID TRANSPORT SUPERFAMILY PROTEIN"/>
    <property type="match status" value="1"/>
</dbReference>
<evidence type="ECO:0000259" key="3">
    <source>
        <dbReference type="Pfam" id="PF03364"/>
    </source>
</evidence>
<dbReference type="Gene3D" id="3.30.530.20">
    <property type="match status" value="1"/>
</dbReference>
<protein>
    <submittedName>
        <fullName evidence="4">Polyketide cyclase / dehydrase and lipid transport</fullName>
    </submittedName>
</protein>
<dbReference type="AlphaFoldDB" id="A0A399EBH8"/>
<feature type="region of interest" description="Disordered" evidence="1">
    <location>
        <begin position="186"/>
        <end position="215"/>
    </location>
</feature>
<evidence type="ECO:0000256" key="1">
    <source>
        <dbReference type="SAM" id="MobiDB-lite"/>
    </source>
</evidence>
<dbReference type="PANTHER" id="PTHR33824:SF7">
    <property type="entry name" value="POLYKETIDE CYCLASE_DEHYDRASE AND LIPID TRANSPORT SUPERFAMILY PROTEIN"/>
    <property type="match status" value="1"/>
</dbReference>
<dbReference type="CDD" id="cd07817">
    <property type="entry name" value="SRPBCC_8"/>
    <property type="match status" value="1"/>
</dbReference>
<dbReference type="RefSeq" id="WP_218022942.1">
    <property type="nucleotide sequence ID" value="NZ_QXDL01000138.1"/>
</dbReference>
<reference evidence="4 5" key="1">
    <citation type="submission" date="2018-08" db="EMBL/GenBank/DDBJ databases">
        <title>Meiothermus terrae DSM 26712 genome sequencing project.</title>
        <authorList>
            <person name="Da Costa M.S."/>
            <person name="Albuquerque L."/>
            <person name="Raposo P."/>
            <person name="Froufe H.J.C."/>
            <person name="Barroso C.S."/>
            <person name="Egas C."/>
        </authorList>
    </citation>
    <scope>NUCLEOTIDE SEQUENCE [LARGE SCALE GENOMIC DNA]</scope>
    <source>
        <strain evidence="4 5">DSM 26712</strain>
    </source>
</reference>
<evidence type="ECO:0000313" key="5">
    <source>
        <dbReference type="Proteomes" id="UP000265715"/>
    </source>
</evidence>
<gene>
    <name evidence="4" type="ORF">Mterra_02849</name>
</gene>
<dbReference type="EMBL" id="QXDL01000138">
    <property type="protein sequence ID" value="RIH82004.1"/>
    <property type="molecule type" value="Genomic_DNA"/>
</dbReference>
<evidence type="ECO:0000313" key="4">
    <source>
        <dbReference type="EMBL" id="RIH82004.1"/>
    </source>
</evidence>
<name>A0A399EBH8_9DEIN</name>
<dbReference type="InterPro" id="IPR005031">
    <property type="entry name" value="COQ10_START"/>
</dbReference>
<proteinExistence type="predicted"/>
<dbReference type="Proteomes" id="UP000265715">
    <property type="component" value="Unassembled WGS sequence"/>
</dbReference>
<dbReference type="SUPFAM" id="SSF55961">
    <property type="entry name" value="Bet v1-like"/>
    <property type="match status" value="1"/>
</dbReference>
<feature type="transmembrane region" description="Helical" evidence="2">
    <location>
        <begin position="17"/>
        <end position="35"/>
    </location>
</feature>
<dbReference type="Pfam" id="PF03364">
    <property type="entry name" value="Polyketide_cyc"/>
    <property type="match status" value="1"/>
</dbReference>
<accession>A0A399EBH8</accession>
<keyword evidence="2" id="KW-1133">Transmembrane helix</keyword>
<feature type="domain" description="Coenzyme Q-binding protein COQ10 START" evidence="3">
    <location>
        <begin position="56"/>
        <end position="179"/>
    </location>
</feature>
<feature type="compositionally biased region" description="Basic and acidic residues" evidence="1">
    <location>
        <begin position="206"/>
        <end position="215"/>
    </location>
</feature>
<organism evidence="4 5">
    <name type="scientific">Calidithermus terrae</name>
    <dbReference type="NCBI Taxonomy" id="1408545"/>
    <lineage>
        <taxon>Bacteria</taxon>
        <taxon>Thermotogati</taxon>
        <taxon>Deinococcota</taxon>
        <taxon>Deinococci</taxon>
        <taxon>Thermales</taxon>
        <taxon>Thermaceae</taxon>
        <taxon>Calidithermus</taxon>
    </lineage>
</organism>
<dbReference type="InterPro" id="IPR047137">
    <property type="entry name" value="ORF3"/>
</dbReference>
<keyword evidence="2" id="KW-0812">Transmembrane</keyword>
<comment type="caution">
    <text evidence="4">The sequence shown here is derived from an EMBL/GenBank/DDBJ whole genome shotgun (WGS) entry which is preliminary data.</text>
</comment>
<keyword evidence="2" id="KW-0472">Membrane</keyword>
<evidence type="ECO:0000256" key="2">
    <source>
        <dbReference type="SAM" id="Phobius"/>
    </source>
</evidence>
<sequence>MKEELKTRESSTNWTSVASKIAAMALVGTAAYVLLRKPLARAGGPVRLTRSITVMRPREEVYRFWRDLSNLPRFMEHLEKVTVLDDKRSRWVAKGPAEVRLEWEAEITQDRPGERLAWRSLPGSELPNWGVVHFQDLGPQRGTLVQLEMMYEPPAGHLGVTLAKLIGQNPEQQVANDLRRLQQVLETGHAATTEGQPVGKGQPAEQGRKVEGSST</sequence>
<dbReference type="InterPro" id="IPR023393">
    <property type="entry name" value="START-like_dom_sf"/>
</dbReference>